<keyword evidence="2 4" id="KW-0808">Transferase</keyword>
<evidence type="ECO:0000256" key="1">
    <source>
        <dbReference type="ARBA" id="ARBA00006383"/>
    </source>
</evidence>
<dbReference type="Pfam" id="PF02522">
    <property type="entry name" value="Antibiotic_NAT"/>
    <property type="match status" value="1"/>
</dbReference>
<sequence length="281" mass="30382">MAFVTVERLAEDLRDLGVAEGSVVLAHVSLSRIGRVVGGEQAVIEALLRVLGESGTLVMPSQSWQLCDPAYLNDPDVPREAWQLVRDHLPAYDPAVTPSRTMGKVAELFRAIPGAVRSAHPHRSFAALGPRAAEIVAVHDLDSPNGERSPLKTMYELDARTLLLGVGHSKSTILHLAEHRSGTLADTVPNGAPLLIDGERRWVEYEEIIVHDHDFDDVGSAFAKETGLQRTGQVGDATALLVPHRPLVDYAARWFAEHRNAGASVVASSPACQDGKPRRLG</sequence>
<comment type="caution">
    <text evidence="5">The sequence shown here is derived from an EMBL/GenBank/DDBJ whole genome shotgun (WGS) entry which is preliminary data.</text>
</comment>
<comment type="catalytic activity">
    <reaction evidence="4">
        <text>a 2-deoxystreptamine antibiotic + acetyl-CoA = an N(3)-acetyl-2-deoxystreptamine antibiotic + CoA + H(+)</text>
        <dbReference type="Rhea" id="RHEA:12665"/>
        <dbReference type="ChEBI" id="CHEBI:15378"/>
        <dbReference type="ChEBI" id="CHEBI:57287"/>
        <dbReference type="ChEBI" id="CHEBI:57288"/>
        <dbReference type="ChEBI" id="CHEBI:57921"/>
        <dbReference type="ChEBI" id="CHEBI:77452"/>
        <dbReference type="EC" id="2.3.1.81"/>
    </reaction>
</comment>
<evidence type="ECO:0000256" key="4">
    <source>
        <dbReference type="RuleBase" id="RU365031"/>
    </source>
</evidence>
<dbReference type="PANTHER" id="PTHR11104">
    <property type="entry name" value="AMINOGLYCOSIDE N3-ACETYLTRANSFERASE"/>
    <property type="match status" value="1"/>
</dbReference>
<evidence type="ECO:0000313" key="6">
    <source>
        <dbReference type="Proteomes" id="UP000579605"/>
    </source>
</evidence>
<keyword evidence="6" id="KW-1185">Reference proteome</keyword>
<keyword evidence="4" id="KW-0046">Antibiotic resistance</keyword>
<dbReference type="GO" id="GO:0046353">
    <property type="term" value="F:aminoglycoside 3-N-acetyltransferase activity"/>
    <property type="evidence" value="ECO:0007669"/>
    <property type="project" value="UniProtKB-EC"/>
</dbReference>
<evidence type="ECO:0000256" key="2">
    <source>
        <dbReference type="ARBA" id="ARBA00022679"/>
    </source>
</evidence>
<dbReference type="GO" id="GO:0046677">
    <property type="term" value="P:response to antibiotic"/>
    <property type="evidence" value="ECO:0007669"/>
    <property type="project" value="UniProtKB-KW"/>
</dbReference>
<dbReference type="PANTHER" id="PTHR11104:SF0">
    <property type="entry name" value="SPBETA PROPHAGE-DERIVED AMINOGLYCOSIDE N(3')-ACETYLTRANSFERASE-LIKE PROTEIN YOKD"/>
    <property type="match status" value="1"/>
</dbReference>
<reference evidence="5 6" key="1">
    <citation type="submission" date="2020-07" db="EMBL/GenBank/DDBJ databases">
        <title>Sequencing the genomes of 1000 actinobacteria strains.</title>
        <authorList>
            <person name="Klenk H.-P."/>
        </authorList>
    </citation>
    <scope>NUCLEOTIDE SEQUENCE [LARGE SCALE GENOMIC DNA]</scope>
    <source>
        <strain evidence="5 6">DSM 18448</strain>
    </source>
</reference>
<evidence type="ECO:0000313" key="5">
    <source>
        <dbReference type="EMBL" id="NYH93582.1"/>
    </source>
</evidence>
<dbReference type="InterPro" id="IPR028345">
    <property type="entry name" value="Antibiotic_NAT-like"/>
</dbReference>
<dbReference type="AlphaFoldDB" id="A0A852ZPX6"/>
<dbReference type="InterPro" id="IPR003679">
    <property type="entry name" value="Amioglycoside_AcTrfase"/>
</dbReference>
<name>A0A852ZPX6_9ACTN</name>
<proteinExistence type="inferred from homology"/>
<keyword evidence="3 4" id="KW-0012">Acyltransferase</keyword>
<comment type="similarity">
    <text evidence="1 4">Belongs to the antibiotic N-acetyltransferase family.</text>
</comment>
<organism evidence="5 6">
    <name type="scientific">Actinopolymorpha rutila</name>
    <dbReference type="NCBI Taxonomy" id="446787"/>
    <lineage>
        <taxon>Bacteria</taxon>
        <taxon>Bacillati</taxon>
        <taxon>Actinomycetota</taxon>
        <taxon>Actinomycetes</taxon>
        <taxon>Propionibacteriales</taxon>
        <taxon>Actinopolymorphaceae</taxon>
        <taxon>Actinopolymorpha</taxon>
    </lineage>
</organism>
<dbReference type="Proteomes" id="UP000579605">
    <property type="component" value="Unassembled WGS sequence"/>
</dbReference>
<dbReference type="EMBL" id="JACBZH010000001">
    <property type="protein sequence ID" value="NYH93582.1"/>
    <property type="molecule type" value="Genomic_DNA"/>
</dbReference>
<dbReference type="RefSeq" id="WP_179791089.1">
    <property type="nucleotide sequence ID" value="NZ_BAAARR010000012.1"/>
</dbReference>
<gene>
    <name evidence="5" type="ORF">F4554_006220</name>
</gene>
<dbReference type="SUPFAM" id="SSF110710">
    <property type="entry name" value="TTHA0583/YokD-like"/>
    <property type="match status" value="1"/>
</dbReference>
<dbReference type="EC" id="2.3.1.-" evidence="4"/>
<accession>A0A852ZPX6</accession>
<protein>
    <recommendedName>
        <fullName evidence="4">Aminoglycoside N(3)-acetyltransferase</fullName>
        <ecNumber evidence="4">2.3.1.-</ecNumber>
    </recommendedName>
</protein>
<evidence type="ECO:0000256" key="3">
    <source>
        <dbReference type="ARBA" id="ARBA00023315"/>
    </source>
</evidence>